<dbReference type="InterPro" id="IPR000639">
    <property type="entry name" value="Epox_hydrolase-like"/>
</dbReference>
<organism evidence="2 3">
    <name type="scientific">Ferrimonas aestuarii</name>
    <dbReference type="NCBI Taxonomy" id="2569539"/>
    <lineage>
        <taxon>Bacteria</taxon>
        <taxon>Pseudomonadati</taxon>
        <taxon>Pseudomonadota</taxon>
        <taxon>Gammaproteobacteria</taxon>
        <taxon>Alteromonadales</taxon>
        <taxon>Ferrimonadaceae</taxon>
        <taxon>Ferrimonas</taxon>
    </lineage>
</organism>
<dbReference type="PANTHER" id="PTHR43798:SF33">
    <property type="entry name" value="HYDROLASE, PUTATIVE (AFU_ORTHOLOGUE AFUA_2G14860)-RELATED"/>
    <property type="match status" value="1"/>
</dbReference>
<evidence type="ECO:0000259" key="1">
    <source>
        <dbReference type="Pfam" id="PF00561"/>
    </source>
</evidence>
<dbReference type="PANTHER" id="PTHR43798">
    <property type="entry name" value="MONOACYLGLYCEROL LIPASE"/>
    <property type="match status" value="1"/>
</dbReference>
<dbReference type="GO" id="GO:0046464">
    <property type="term" value="P:acylglycerol catabolic process"/>
    <property type="evidence" value="ECO:0007669"/>
    <property type="project" value="TreeGrafter"/>
</dbReference>
<dbReference type="InterPro" id="IPR029058">
    <property type="entry name" value="AB_hydrolase_fold"/>
</dbReference>
<dbReference type="EMBL" id="SWCJ01000001">
    <property type="protein sequence ID" value="TKB58727.1"/>
    <property type="molecule type" value="Genomic_DNA"/>
</dbReference>
<proteinExistence type="predicted"/>
<reference evidence="2 3" key="1">
    <citation type="submission" date="2019-04" db="EMBL/GenBank/DDBJ databases">
        <authorList>
            <person name="Hwang J.C."/>
        </authorList>
    </citation>
    <scope>NUCLEOTIDE SEQUENCE [LARGE SCALE GENOMIC DNA]</scope>
    <source>
        <strain evidence="2 3">IMCC35002</strain>
    </source>
</reference>
<dbReference type="SUPFAM" id="SSF53474">
    <property type="entry name" value="alpha/beta-Hydrolases"/>
    <property type="match status" value="1"/>
</dbReference>
<dbReference type="Proteomes" id="UP000305675">
    <property type="component" value="Unassembled WGS sequence"/>
</dbReference>
<evidence type="ECO:0000313" key="2">
    <source>
        <dbReference type="EMBL" id="TKB58727.1"/>
    </source>
</evidence>
<keyword evidence="3" id="KW-1185">Reference proteome</keyword>
<dbReference type="GO" id="GO:0047372">
    <property type="term" value="F:monoacylglycerol lipase activity"/>
    <property type="evidence" value="ECO:0007669"/>
    <property type="project" value="TreeGrafter"/>
</dbReference>
<dbReference type="InterPro" id="IPR050266">
    <property type="entry name" value="AB_hydrolase_sf"/>
</dbReference>
<gene>
    <name evidence="2" type="ORF">FCL42_00825</name>
</gene>
<evidence type="ECO:0000313" key="3">
    <source>
        <dbReference type="Proteomes" id="UP000305675"/>
    </source>
</evidence>
<comment type="caution">
    <text evidence="2">The sequence shown here is derived from an EMBL/GenBank/DDBJ whole genome shotgun (WGS) entry which is preliminary data.</text>
</comment>
<keyword evidence="2" id="KW-0378">Hydrolase</keyword>
<dbReference type="Pfam" id="PF00561">
    <property type="entry name" value="Abhydrolase_1"/>
    <property type="match status" value="1"/>
</dbReference>
<dbReference type="InterPro" id="IPR000073">
    <property type="entry name" value="AB_hydrolase_1"/>
</dbReference>
<accession>A0A4U1BSP4</accession>
<name>A0A4U1BSP4_9GAMM</name>
<protein>
    <submittedName>
        <fullName evidence="2">Alpha/beta hydrolase</fullName>
    </submittedName>
</protein>
<dbReference type="AlphaFoldDB" id="A0A4U1BSP4"/>
<sequence>MMDSQTQLIPELQHWHSQGQYWSWQGHRWFYGEQGQGPALVLIHGFPSACWDWQYLLPTLNQRFRVVYLDMLGFGFSDKPVVAYDLCQQADAFEALCQQLGIEEAHLIAHDYGDSVAQELLARQNGGEAKVRWRSAALLNGGLFPDAHQPLLIQKLLASGIGPYIAPLIGEAAFRRSLNKIWGKQPPSETELTGLWQLMSVNQGQRALPYLIRYMHQRRVHQQRWFDALDQSQIPITLIDGVDDPISGHSLVNYFADHLPQHPIVRLNGVGHYPQLEAPERVLDALNQFWDTAVGAEVTE</sequence>
<feature type="domain" description="AB hydrolase-1" evidence="1">
    <location>
        <begin position="38"/>
        <end position="279"/>
    </location>
</feature>
<dbReference type="GO" id="GO:0016020">
    <property type="term" value="C:membrane"/>
    <property type="evidence" value="ECO:0007669"/>
    <property type="project" value="TreeGrafter"/>
</dbReference>
<dbReference type="OrthoDB" id="6251202at2"/>
<dbReference type="PRINTS" id="PR00412">
    <property type="entry name" value="EPOXHYDRLASE"/>
</dbReference>
<dbReference type="Gene3D" id="3.40.50.1820">
    <property type="entry name" value="alpha/beta hydrolase"/>
    <property type="match status" value="1"/>
</dbReference>